<evidence type="ECO:0000256" key="7">
    <source>
        <dbReference type="SAM" id="Phobius"/>
    </source>
</evidence>
<evidence type="ECO:0000256" key="3">
    <source>
        <dbReference type="ARBA" id="ARBA00022692"/>
    </source>
</evidence>
<evidence type="ECO:0000259" key="8">
    <source>
        <dbReference type="Pfam" id="PF02706"/>
    </source>
</evidence>
<evidence type="ECO:0000256" key="5">
    <source>
        <dbReference type="ARBA" id="ARBA00023136"/>
    </source>
</evidence>
<keyword evidence="10" id="KW-1185">Reference proteome</keyword>
<organism evidence="9 10">
    <name type="scientific">Qipengyuania gelatinilytica</name>
    <dbReference type="NCBI Taxonomy" id="2867231"/>
    <lineage>
        <taxon>Bacteria</taxon>
        <taxon>Pseudomonadati</taxon>
        <taxon>Pseudomonadota</taxon>
        <taxon>Alphaproteobacteria</taxon>
        <taxon>Sphingomonadales</taxon>
        <taxon>Erythrobacteraceae</taxon>
        <taxon>Qipengyuania</taxon>
    </lineage>
</organism>
<reference evidence="9 10" key="1">
    <citation type="submission" date="2021-08" db="EMBL/GenBank/DDBJ databases">
        <title>Comparative Genomics Analysis of the Genus Qipengyuania Reveals Extensive Genetic Diversity and Metabolic Versatility, Including the Description of Fifteen Novel Species.</title>
        <authorList>
            <person name="Liu Y."/>
        </authorList>
    </citation>
    <scope>NUCLEOTIDE SEQUENCE [LARGE SCALE GENOMIC DNA]</scope>
    <source>
        <strain evidence="9 10">1NDH1</strain>
    </source>
</reference>
<protein>
    <submittedName>
        <fullName evidence="9">Chain length determinant protein</fullName>
    </submittedName>
</protein>
<keyword evidence="6" id="KW-0175">Coiled coil</keyword>
<dbReference type="PANTHER" id="PTHR32309:SF13">
    <property type="entry name" value="FERRIC ENTEROBACTIN TRANSPORT PROTEIN FEPE"/>
    <property type="match status" value="1"/>
</dbReference>
<sequence>MSINQFFRMLWARRILIGVTTAAAVFMALFVSWVMPPRYEATSRVMLDIVKPDPVTGEVIASQWARAYVKTQIELIRDYRVAGKAADEAGWLESAELAEEYRKSGAADDMDFRRWLAQRIIDNTDAQLVAGSNILEITYSSTSPEPAAKLADLVRDAYVDQTLSFRREAAARNAEWFEEQTDEIREQLTAAQERKTAFERENGVILTDDLVDTDTARLRALASSPPPIASQTIAGGAVAPSSGQLAQIDAAIAGASRTLGPNHPDLQQLRNQRAALQSAVARETAAQPRLVNSGPSLGALYSAQQAKVLENAGAAGEARRLATDVLVLRDQYQKTAARAAELEQEAQSNESGLTLLGDAIAPQTRSFPRYPAIFSVALAAGFALAIFLSLMLEFLWRRVRVVDDLKLLDTPILGAMSEPTNKNARQIFELPWRKREAVAQ</sequence>
<evidence type="ECO:0000313" key="9">
    <source>
        <dbReference type="EMBL" id="QZD95091.1"/>
    </source>
</evidence>
<feature type="transmembrane region" description="Helical" evidence="7">
    <location>
        <begin position="372"/>
        <end position="396"/>
    </location>
</feature>
<comment type="subcellular location">
    <subcellularLocation>
        <location evidence="1">Cell membrane</location>
        <topology evidence="1">Multi-pass membrane protein</topology>
    </subcellularLocation>
</comment>
<name>A0ABX9A1D9_9SPHN</name>
<evidence type="ECO:0000256" key="6">
    <source>
        <dbReference type="SAM" id="Coils"/>
    </source>
</evidence>
<feature type="transmembrane region" description="Helical" evidence="7">
    <location>
        <begin position="15"/>
        <end position="35"/>
    </location>
</feature>
<evidence type="ECO:0000256" key="4">
    <source>
        <dbReference type="ARBA" id="ARBA00022989"/>
    </source>
</evidence>
<dbReference type="InterPro" id="IPR003856">
    <property type="entry name" value="LPS_length_determ_N"/>
</dbReference>
<dbReference type="RefSeq" id="WP_221430833.1">
    <property type="nucleotide sequence ID" value="NZ_CP081294.1"/>
</dbReference>
<feature type="coiled-coil region" evidence="6">
    <location>
        <begin position="174"/>
        <end position="201"/>
    </location>
</feature>
<dbReference type="InterPro" id="IPR050445">
    <property type="entry name" value="Bact_polysacc_biosynth/exp"/>
</dbReference>
<dbReference type="PANTHER" id="PTHR32309">
    <property type="entry name" value="TYROSINE-PROTEIN KINASE"/>
    <property type="match status" value="1"/>
</dbReference>
<evidence type="ECO:0000313" key="10">
    <source>
        <dbReference type="Proteomes" id="UP000824321"/>
    </source>
</evidence>
<proteinExistence type="predicted"/>
<dbReference type="EMBL" id="CP081294">
    <property type="protein sequence ID" value="QZD95091.1"/>
    <property type="molecule type" value="Genomic_DNA"/>
</dbReference>
<evidence type="ECO:0000256" key="1">
    <source>
        <dbReference type="ARBA" id="ARBA00004651"/>
    </source>
</evidence>
<feature type="domain" description="Polysaccharide chain length determinant N-terminal" evidence="8">
    <location>
        <begin position="3"/>
        <end position="88"/>
    </location>
</feature>
<evidence type="ECO:0000256" key="2">
    <source>
        <dbReference type="ARBA" id="ARBA00022475"/>
    </source>
</evidence>
<keyword evidence="3 7" id="KW-0812">Transmembrane</keyword>
<keyword evidence="4 7" id="KW-1133">Transmembrane helix</keyword>
<gene>
    <name evidence="9" type="ORF">K3136_13640</name>
</gene>
<dbReference type="Pfam" id="PF02706">
    <property type="entry name" value="Wzz"/>
    <property type="match status" value="1"/>
</dbReference>
<keyword evidence="5 7" id="KW-0472">Membrane</keyword>
<keyword evidence="2" id="KW-1003">Cell membrane</keyword>
<dbReference type="Proteomes" id="UP000824321">
    <property type="component" value="Chromosome"/>
</dbReference>
<accession>A0ABX9A1D9</accession>